<evidence type="ECO:0000256" key="1">
    <source>
        <dbReference type="ARBA" id="ARBA00007628"/>
    </source>
</evidence>
<dbReference type="CDD" id="cd11406">
    <property type="entry name" value="bHLHzip_Max"/>
    <property type="match status" value="1"/>
</dbReference>
<dbReference type="STRING" id="81824.A9V238"/>
<dbReference type="InterPro" id="IPR011598">
    <property type="entry name" value="bHLH_dom"/>
</dbReference>
<sequence length="130" mass="15174">MFCYHLLSFLKPFLALTSSMDWIPLGLFLGARSGKADKRAHHNALERKRRDHIKDSFTMLRDTIPSINGEKQVQVSRAQILNKATDYIQYMRKRNQAHQAEMEELRRQNASLQMQSQMQHAKSEEDGEDI</sequence>
<dbReference type="GO" id="GO:0003677">
    <property type="term" value="F:DNA binding"/>
    <property type="evidence" value="ECO:0007669"/>
    <property type="project" value="UniProtKB-KW"/>
</dbReference>
<dbReference type="KEGG" id="mbr:MONBRDRAFT_44311"/>
<feature type="compositionally biased region" description="Polar residues" evidence="11">
    <location>
        <begin position="108"/>
        <end position="120"/>
    </location>
</feature>
<evidence type="ECO:0000256" key="9">
    <source>
        <dbReference type="ARBA" id="ARBA00023242"/>
    </source>
</evidence>
<feature type="non-terminal residue" evidence="14">
    <location>
        <position position="130"/>
    </location>
</feature>
<dbReference type="PROSITE" id="PS50888">
    <property type="entry name" value="BHLH"/>
    <property type="match status" value="1"/>
</dbReference>
<evidence type="ECO:0000256" key="5">
    <source>
        <dbReference type="ARBA" id="ARBA00023015"/>
    </source>
</evidence>
<reference evidence="14 15" key="1">
    <citation type="journal article" date="2008" name="Nature">
        <title>The genome of the choanoflagellate Monosiga brevicollis and the origin of metazoans.</title>
        <authorList>
            <consortium name="JGI Sequencing"/>
            <person name="King N."/>
            <person name="Westbrook M.J."/>
            <person name="Young S.L."/>
            <person name="Kuo A."/>
            <person name="Abedin M."/>
            <person name="Chapman J."/>
            <person name="Fairclough S."/>
            <person name="Hellsten U."/>
            <person name="Isogai Y."/>
            <person name="Letunic I."/>
            <person name="Marr M."/>
            <person name="Pincus D."/>
            <person name="Putnam N."/>
            <person name="Rokas A."/>
            <person name="Wright K.J."/>
            <person name="Zuzow R."/>
            <person name="Dirks W."/>
            <person name="Good M."/>
            <person name="Goodstein D."/>
            <person name="Lemons D."/>
            <person name="Li W."/>
            <person name="Lyons J.B."/>
            <person name="Morris A."/>
            <person name="Nichols S."/>
            <person name="Richter D.J."/>
            <person name="Salamov A."/>
            <person name="Bork P."/>
            <person name="Lim W.A."/>
            <person name="Manning G."/>
            <person name="Miller W.T."/>
            <person name="McGinnis W."/>
            <person name="Shapiro H."/>
            <person name="Tjian R."/>
            <person name="Grigoriev I.V."/>
            <person name="Rokhsar D."/>
        </authorList>
    </citation>
    <scope>NUCLEOTIDE SEQUENCE [LARGE SCALE GENOMIC DNA]</scope>
    <source>
        <strain evidence="15">MX1 / ATCC 50154</strain>
    </source>
</reference>
<accession>A9V238</accession>
<evidence type="ECO:0000313" key="14">
    <source>
        <dbReference type="EMBL" id="EDQ88185.1"/>
    </source>
</evidence>
<keyword evidence="8" id="KW-0804">Transcription</keyword>
<feature type="region of interest" description="Disordered" evidence="11">
    <location>
        <begin position="98"/>
        <end position="130"/>
    </location>
</feature>
<dbReference type="EMBL" id="CH991555">
    <property type="protein sequence ID" value="EDQ88185.1"/>
    <property type="molecule type" value="Genomic_DNA"/>
</dbReference>
<dbReference type="FunFam" id="4.10.280.10:FF:000023">
    <property type="entry name" value="MAX isoform 13"/>
    <property type="match status" value="1"/>
</dbReference>
<evidence type="ECO:0000256" key="4">
    <source>
        <dbReference type="ARBA" id="ARBA00022553"/>
    </source>
</evidence>
<dbReference type="Pfam" id="PF00010">
    <property type="entry name" value="HLH"/>
    <property type="match status" value="1"/>
</dbReference>
<dbReference type="SUPFAM" id="SSF47459">
    <property type="entry name" value="HLH, helix-loop-helix DNA-binding domain"/>
    <property type="match status" value="1"/>
</dbReference>
<feature type="signal peptide" evidence="12">
    <location>
        <begin position="1"/>
        <end position="19"/>
    </location>
</feature>
<keyword evidence="3" id="KW-0678">Repressor</keyword>
<evidence type="ECO:0000256" key="12">
    <source>
        <dbReference type="SAM" id="SignalP"/>
    </source>
</evidence>
<dbReference type="Gene3D" id="4.10.280.10">
    <property type="entry name" value="Helix-loop-helix DNA-binding domain"/>
    <property type="match status" value="1"/>
</dbReference>
<feature type="chain" id="PRO_5002744606" description="Protein max" evidence="12">
    <location>
        <begin position="20"/>
        <end position="130"/>
    </location>
</feature>
<keyword evidence="9" id="KW-0539">Nucleus</keyword>
<keyword evidence="12" id="KW-0732">Signal</keyword>
<evidence type="ECO:0000259" key="13">
    <source>
        <dbReference type="PROSITE" id="PS50888"/>
    </source>
</evidence>
<keyword evidence="7" id="KW-0010">Activator</keyword>
<dbReference type="GO" id="GO:0003700">
    <property type="term" value="F:DNA-binding transcription factor activity"/>
    <property type="evidence" value="ECO:0000318"/>
    <property type="project" value="GO_Central"/>
</dbReference>
<dbReference type="GO" id="GO:0090575">
    <property type="term" value="C:RNA polymerase II transcription regulator complex"/>
    <property type="evidence" value="ECO:0000318"/>
    <property type="project" value="GO_Central"/>
</dbReference>
<proteinExistence type="inferred from homology"/>
<dbReference type="RefSeq" id="XP_001746778.1">
    <property type="nucleotide sequence ID" value="XM_001746726.1"/>
</dbReference>
<dbReference type="Proteomes" id="UP000001357">
    <property type="component" value="Unassembled WGS sequence"/>
</dbReference>
<evidence type="ECO:0000256" key="2">
    <source>
        <dbReference type="ARBA" id="ARBA00017633"/>
    </source>
</evidence>
<evidence type="ECO:0000256" key="8">
    <source>
        <dbReference type="ARBA" id="ARBA00023163"/>
    </source>
</evidence>
<name>A9V238_MONBE</name>
<dbReference type="PANTHER" id="PTHR10328:SF3">
    <property type="entry name" value="PROTEIN MAX"/>
    <property type="match status" value="1"/>
</dbReference>
<gene>
    <name evidence="14" type="primary">MbMAX</name>
    <name evidence="14" type="ORF">MONBRDRAFT_44311</name>
</gene>
<feature type="domain" description="BHLH" evidence="13">
    <location>
        <begin position="37"/>
        <end position="91"/>
    </location>
</feature>
<organism evidence="14 15">
    <name type="scientific">Monosiga brevicollis</name>
    <name type="common">Choanoflagellate</name>
    <dbReference type="NCBI Taxonomy" id="81824"/>
    <lineage>
        <taxon>Eukaryota</taxon>
        <taxon>Choanoflagellata</taxon>
        <taxon>Craspedida</taxon>
        <taxon>Salpingoecidae</taxon>
        <taxon>Monosiga</taxon>
    </lineage>
</organism>
<dbReference type="GO" id="GO:0046983">
    <property type="term" value="F:protein dimerization activity"/>
    <property type="evidence" value="ECO:0007669"/>
    <property type="project" value="InterPro"/>
</dbReference>
<dbReference type="InterPro" id="IPR036638">
    <property type="entry name" value="HLH_DNA-bd_sf"/>
</dbReference>
<keyword evidence="5" id="KW-0805">Transcription regulation</keyword>
<comment type="similarity">
    <text evidence="1">Belongs to the MAX family.</text>
</comment>
<protein>
    <recommendedName>
        <fullName evidence="2">Protein max</fullName>
    </recommendedName>
    <alternativeName>
        <fullName evidence="10">Myc-associated factor X</fullName>
    </alternativeName>
</protein>
<evidence type="ECO:0000256" key="3">
    <source>
        <dbReference type="ARBA" id="ARBA00022491"/>
    </source>
</evidence>
<evidence type="ECO:0000256" key="7">
    <source>
        <dbReference type="ARBA" id="ARBA00023159"/>
    </source>
</evidence>
<evidence type="ECO:0000256" key="10">
    <source>
        <dbReference type="ARBA" id="ARBA00029944"/>
    </source>
</evidence>
<dbReference type="AlphaFoldDB" id="A9V238"/>
<evidence type="ECO:0000256" key="11">
    <source>
        <dbReference type="SAM" id="MobiDB-lite"/>
    </source>
</evidence>
<keyword evidence="6" id="KW-0238">DNA-binding</keyword>
<dbReference type="InParanoid" id="A9V238"/>
<dbReference type="SMART" id="SM00353">
    <property type="entry name" value="HLH"/>
    <property type="match status" value="1"/>
</dbReference>
<evidence type="ECO:0000256" key="6">
    <source>
        <dbReference type="ARBA" id="ARBA00023125"/>
    </source>
</evidence>
<dbReference type="GeneID" id="5892196"/>
<evidence type="ECO:0000313" key="15">
    <source>
        <dbReference type="Proteomes" id="UP000001357"/>
    </source>
</evidence>
<dbReference type="GO" id="GO:0045944">
    <property type="term" value="P:positive regulation of transcription by RNA polymerase II"/>
    <property type="evidence" value="ECO:0000318"/>
    <property type="project" value="GO_Central"/>
</dbReference>
<dbReference type="PANTHER" id="PTHR10328">
    <property type="entry name" value="PROTEIN MAX MYC-ASSOCIATED FACTOR X"/>
    <property type="match status" value="1"/>
</dbReference>
<keyword evidence="4" id="KW-0597">Phosphoprotein</keyword>
<keyword evidence="15" id="KW-1185">Reference proteome</keyword>
<dbReference type="eggNOG" id="KOG2483">
    <property type="taxonomic scope" value="Eukaryota"/>
</dbReference>